<organism evidence="2 3">
    <name type="scientific">Candidatus Woykebacteria bacterium RBG_16_43_9</name>
    <dbReference type="NCBI Taxonomy" id="1802596"/>
    <lineage>
        <taxon>Bacteria</taxon>
        <taxon>Candidatus Woykeibacteriota</taxon>
    </lineage>
</organism>
<evidence type="ECO:0000313" key="3">
    <source>
        <dbReference type="Proteomes" id="UP000176389"/>
    </source>
</evidence>
<feature type="transmembrane region" description="Helical" evidence="1">
    <location>
        <begin position="81"/>
        <end position="101"/>
    </location>
</feature>
<evidence type="ECO:0000313" key="2">
    <source>
        <dbReference type="EMBL" id="OGY25128.1"/>
    </source>
</evidence>
<sequence length="115" mass="13145">MPRKTKQQKMAAALHRMKNQIKQLPFEKNSAEESKTKEETIATVEYNAESLATKGTKYAIPSNPMAKQQNYAYVSRDLRKIFILSLIAISLEVALSLTTRLEFAKLLLRRFGIEI</sequence>
<comment type="caution">
    <text evidence="2">The sequence shown here is derived from an EMBL/GenBank/DDBJ whole genome shotgun (WGS) entry which is preliminary data.</text>
</comment>
<reference evidence="2 3" key="1">
    <citation type="journal article" date="2016" name="Nat. Commun.">
        <title>Thousands of microbial genomes shed light on interconnected biogeochemical processes in an aquifer system.</title>
        <authorList>
            <person name="Anantharaman K."/>
            <person name="Brown C.T."/>
            <person name="Hug L.A."/>
            <person name="Sharon I."/>
            <person name="Castelle C.J."/>
            <person name="Probst A.J."/>
            <person name="Thomas B.C."/>
            <person name="Singh A."/>
            <person name="Wilkins M.J."/>
            <person name="Karaoz U."/>
            <person name="Brodie E.L."/>
            <person name="Williams K.H."/>
            <person name="Hubbard S.S."/>
            <person name="Banfield J.F."/>
        </authorList>
    </citation>
    <scope>NUCLEOTIDE SEQUENCE [LARGE SCALE GENOMIC DNA]</scope>
</reference>
<dbReference type="AlphaFoldDB" id="A0A1G1WBQ1"/>
<evidence type="ECO:0000256" key="1">
    <source>
        <dbReference type="SAM" id="Phobius"/>
    </source>
</evidence>
<dbReference type="EMBL" id="MHCS01000054">
    <property type="protein sequence ID" value="OGY25128.1"/>
    <property type="molecule type" value="Genomic_DNA"/>
</dbReference>
<keyword evidence="1" id="KW-0812">Transmembrane</keyword>
<dbReference type="Proteomes" id="UP000176389">
    <property type="component" value="Unassembled WGS sequence"/>
</dbReference>
<name>A0A1G1WBQ1_9BACT</name>
<gene>
    <name evidence="2" type="ORF">A2Z11_01390</name>
</gene>
<protein>
    <submittedName>
        <fullName evidence="2">Uncharacterized protein</fullName>
    </submittedName>
</protein>
<keyword evidence="1" id="KW-0472">Membrane</keyword>
<keyword evidence="1" id="KW-1133">Transmembrane helix</keyword>
<accession>A0A1G1WBQ1</accession>
<proteinExistence type="predicted"/>